<dbReference type="RefSeq" id="WP_162669495.1">
    <property type="nucleotide sequence ID" value="NZ_LR593886.1"/>
</dbReference>
<proteinExistence type="predicted"/>
<keyword evidence="2" id="KW-1185">Reference proteome</keyword>
<evidence type="ECO:0000313" key="1">
    <source>
        <dbReference type="EMBL" id="VTR95025.1"/>
    </source>
</evidence>
<dbReference type="AlphaFoldDB" id="A0A6P2D3M7"/>
<protein>
    <recommendedName>
        <fullName evidence="3">GxxExxY protein</fullName>
    </recommendedName>
</protein>
<sequence length="144" mass="16325">MNAPDYAPRGDLRHGEITEKIIGVFFEVYNELGFGFLESVYHKAMLHVLADAGLRAETQVHLPVFFRGHLVGDFFADIFVERAVILELKAADELDPAHNSQLLNYLKASPAEVGMLLNFGPKPRFKRLVFDNERKRSRPKIESA</sequence>
<dbReference type="Proteomes" id="UP000464178">
    <property type="component" value="Chromosome"/>
</dbReference>
<dbReference type="Pfam" id="PF13366">
    <property type="entry name" value="PDDEXK_3"/>
    <property type="match status" value="1"/>
</dbReference>
<dbReference type="EMBL" id="LR593886">
    <property type="protein sequence ID" value="VTR95025.1"/>
    <property type="molecule type" value="Genomic_DNA"/>
</dbReference>
<gene>
    <name evidence="1" type="ORF">SOIL9_26890</name>
</gene>
<name>A0A6P2D3M7_9BACT</name>
<dbReference type="InterPro" id="IPR026350">
    <property type="entry name" value="GxxExxY"/>
</dbReference>
<evidence type="ECO:0000313" key="2">
    <source>
        <dbReference type="Proteomes" id="UP000464178"/>
    </source>
</evidence>
<reference evidence="1 2" key="1">
    <citation type="submission" date="2019-05" db="EMBL/GenBank/DDBJ databases">
        <authorList>
            <consortium name="Science for Life Laboratories"/>
        </authorList>
    </citation>
    <scope>NUCLEOTIDE SEQUENCE [LARGE SCALE GENOMIC DNA]</scope>
    <source>
        <strain evidence="1">Soil9</strain>
    </source>
</reference>
<dbReference type="NCBIfam" id="TIGR04256">
    <property type="entry name" value="GxxExxY"/>
    <property type="match status" value="1"/>
</dbReference>
<dbReference type="KEGG" id="gms:SOIL9_26890"/>
<organism evidence="1 2">
    <name type="scientific">Gemmata massiliana</name>
    <dbReference type="NCBI Taxonomy" id="1210884"/>
    <lineage>
        <taxon>Bacteria</taxon>
        <taxon>Pseudomonadati</taxon>
        <taxon>Planctomycetota</taxon>
        <taxon>Planctomycetia</taxon>
        <taxon>Gemmatales</taxon>
        <taxon>Gemmataceae</taxon>
        <taxon>Gemmata</taxon>
    </lineage>
</organism>
<accession>A0A6P2D3M7</accession>
<evidence type="ECO:0008006" key="3">
    <source>
        <dbReference type="Google" id="ProtNLM"/>
    </source>
</evidence>